<reference evidence="2" key="1">
    <citation type="journal article" date="2020" name="mSystems">
        <title>Genome- and Community-Level Interaction Insights into Carbon Utilization and Element Cycling Functions of Hydrothermarchaeota in Hydrothermal Sediment.</title>
        <authorList>
            <person name="Zhou Z."/>
            <person name="Liu Y."/>
            <person name="Xu W."/>
            <person name="Pan J."/>
            <person name="Luo Z.H."/>
            <person name="Li M."/>
        </authorList>
    </citation>
    <scope>NUCLEOTIDE SEQUENCE [LARGE SCALE GENOMIC DNA]</scope>
    <source>
        <strain evidence="2">SpSt-906</strain>
    </source>
</reference>
<sequence length="416" mass="47980">MRNLYLLFFPFFALSQNFIANSDLPAATGMSNGPKIVLRNIFSDTIHCVFQKSDGIYYARSEDRGQHWTTQFLYPGRNPSIALSENGYRHIVWEKDTAGNSEIYYYCLDIRSPPVNVSQTPGKSYLPSLAISRDGIHIVWADSSFGPSRIYYRRLNSDTFQLTGFNPSADHSYPTIGLFERGRVYVFWQSYSPANSFPYRIYGRYWEGDTWRNPLVIDSSVNTLLHPTCDFTGEEDFSLGYEFYSQGNLDCRFLGGNGGGYPTPGRSTYPVLSTITTTWSYLAWMENEADILLHFYYFMTGWWRLSLRDFLSIPERVYHPNFYGAHLIWTQGENAPYRVMHYFFDYPIGIRSGSKKLLPPSQPTNIIPTKSQFSLKNLQAGGKFYDLKGERVDELKSGIYFLYQKGKSIDKIIILR</sequence>
<gene>
    <name evidence="2" type="ORF">ENX07_06425</name>
</gene>
<organism evidence="2">
    <name type="scientific">candidate division WOR-3 bacterium</name>
    <dbReference type="NCBI Taxonomy" id="2052148"/>
    <lineage>
        <taxon>Bacteria</taxon>
        <taxon>Bacteria division WOR-3</taxon>
    </lineage>
</organism>
<dbReference type="AlphaFoldDB" id="A0A7C3UZB5"/>
<protein>
    <recommendedName>
        <fullName evidence="3">T9SS type A sorting domain-containing protein</fullName>
    </recommendedName>
</protein>
<keyword evidence="1" id="KW-0732">Signal</keyword>
<evidence type="ECO:0008006" key="3">
    <source>
        <dbReference type="Google" id="ProtNLM"/>
    </source>
</evidence>
<evidence type="ECO:0000313" key="2">
    <source>
        <dbReference type="EMBL" id="HGE99686.1"/>
    </source>
</evidence>
<dbReference type="SUPFAM" id="SSF89372">
    <property type="entry name" value="Fucose-specific lectin"/>
    <property type="match status" value="1"/>
</dbReference>
<evidence type="ECO:0000256" key="1">
    <source>
        <dbReference type="SAM" id="SignalP"/>
    </source>
</evidence>
<dbReference type="EMBL" id="DTMQ01000040">
    <property type="protein sequence ID" value="HGE99686.1"/>
    <property type="molecule type" value="Genomic_DNA"/>
</dbReference>
<comment type="caution">
    <text evidence="2">The sequence shown here is derived from an EMBL/GenBank/DDBJ whole genome shotgun (WGS) entry which is preliminary data.</text>
</comment>
<name>A0A7C3UZB5_UNCW3</name>
<feature type="signal peptide" evidence="1">
    <location>
        <begin position="1"/>
        <end position="22"/>
    </location>
</feature>
<accession>A0A7C3UZB5</accession>
<feature type="chain" id="PRO_5028025405" description="T9SS type A sorting domain-containing protein" evidence="1">
    <location>
        <begin position="23"/>
        <end position="416"/>
    </location>
</feature>
<proteinExistence type="predicted"/>